<keyword evidence="2" id="KW-1185">Reference proteome</keyword>
<organism evidence="1 2">
    <name type="scientific">Phyllosticta citriasiana</name>
    <dbReference type="NCBI Taxonomy" id="595635"/>
    <lineage>
        <taxon>Eukaryota</taxon>
        <taxon>Fungi</taxon>
        <taxon>Dikarya</taxon>
        <taxon>Ascomycota</taxon>
        <taxon>Pezizomycotina</taxon>
        <taxon>Dothideomycetes</taxon>
        <taxon>Dothideomycetes incertae sedis</taxon>
        <taxon>Botryosphaeriales</taxon>
        <taxon>Phyllostictaceae</taxon>
        <taxon>Phyllosticta</taxon>
    </lineage>
</organism>
<evidence type="ECO:0000313" key="2">
    <source>
        <dbReference type="Proteomes" id="UP001363622"/>
    </source>
</evidence>
<gene>
    <name evidence="1" type="ORF">IWZ03DRAFT_58828</name>
</gene>
<name>A0ABR1KBP4_9PEZI</name>
<evidence type="ECO:0000313" key="1">
    <source>
        <dbReference type="EMBL" id="KAK7511375.1"/>
    </source>
</evidence>
<dbReference type="Proteomes" id="UP001363622">
    <property type="component" value="Unassembled WGS sequence"/>
</dbReference>
<evidence type="ECO:0008006" key="3">
    <source>
        <dbReference type="Google" id="ProtNLM"/>
    </source>
</evidence>
<sequence>MAWRPAAGVARAKRTQPFDGRTHTTISFSGPRSLSLLRAALIMSLLSCAYLHKQGWMADGHLTQHTASAMASLPYQTAASARPSPAQPSQCPTVPLLFFCFVVAAAVSRFQRSTRLDSSLHRPSGPTTDLHTCFTCKAVACLPVVAGVSARHAETLDRSFSALSAALHCMAACTAATYTPTYLPAYVSANPSARASRHTGRVSLIR</sequence>
<comment type="caution">
    <text evidence="1">The sequence shown here is derived from an EMBL/GenBank/DDBJ whole genome shotgun (WGS) entry which is preliminary data.</text>
</comment>
<reference evidence="1 2" key="1">
    <citation type="submission" date="2024-04" db="EMBL/GenBank/DDBJ databases">
        <title>Phyllosticta paracitricarpa is synonymous to the EU quarantine fungus P. citricarpa based on phylogenomic analyses.</title>
        <authorList>
            <consortium name="Lawrence Berkeley National Laboratory"/>
            <person name="Van Ingen-Buijs V.A."/>
            <person name="Van Westerhoven A.C."/>
            <person name="Haridas S."/>
            <person name="Skiadas P."/>
            <person name="Martin F."/>
            <person name="Groenewald J.Z."/>
            <person name="Crous P.W."/>
            <person name="Seidl M.F."/>
        </authorList>
    </citation>
    <scope>NUCLEOTIDE SEQUENCE [LARGE SCALE GENOMIC DNA]</scope>
    <source>
        <strain evidence="1 2">CBS 123371</strain>
    </source>
</reference>
<proteinExistence type="predicted"/>
<dbReference type="EMBL" id="JBBPHU010000012">
    <property type="protein sequence ID" value="KAK7511375.1"/>
    <property type="molecule type" value="Genomic_DNA"/>
</dbReference>
<protein>
    <recommendedName>
        <fullName evidence="3">DUF2946 domain-containing protein</fullName>
    </recommendedName>
</protein>
<accession>A0ABR1KBP4</accession>